<dbReference type="EMBL" id="QFOD01000017">
    <property type="protein sequence ID" value="PZP29687.1"/>
    <property type="molecule type" value="Genomic_DNA"/>
</dbReference>
<protein>
    <submittedName>
        <fullName evidence="2">GNAT family N-acetyltransferase</fullName>
    </submittedName>
</protein>
<feature type="domain" description="BioF2-like acetyltransferase" evidence="1">
    <location>
        <begin position="185"/>
        <end position="321"/>
    </location>
</feature>
<dbReference type="InterPro" id="IPR038740">
    <property type="entry name" value="BioF2-like_GNAT_dom"/>
</dbReference>
<dbReference type="Gene3D" id="3.40.630.30">
    <property type="match status" value="1"/>
</dbReference>
<name>A0A2W5DKM9_9BURK</name>
<dbReference type="SUPFAM" id="SSF55729">
    <property type="entry name" value="Acyl-CoA N-acyltransferases (Nat)"/>
    <property type="match status" value="1"/>
</dbReference>
<dbReference type="AlphaFoldDB" id="A0A2W5DKM9"/>
<gene>
    <name evidence="2" type="ORF">DI603_16635</name>
</gene>
<evidence type="ECO:0000313" key="3">
    <source>
        <dbReference type="Proteomes" id="UP000249633"/>
    </source>
</evidence>
<dbReference type="Proteomes" id="UP000249633">
    <property type="component" value="Unassembled WGS sequence"/>
</dbReference>
<dbReference type="Pfam" id="PF13480">
    <property type="entry name" value="Acetyltransf_6"/>
    <property type="match status" value="1"/>
</dbReference>
<proteinExistence type="predicted"/>
<dbReference type="GO" id="GO:0016740">
    <property type="term" value="F:transferase activity"/>
    <property type="evidence" value="ECO:0007669"/>
    <property type="project" value="UniProtKB-KW"/>
</dbReference>
<organism evidence="2 3">
    <name type="scientific">Roseateles depolymerans</name>
    <dbReference type="NCBI Taxonomy" id="76731"/>
    <lineage>
        <taxon>Bacteria</taxon>
        <taxon>Pseudomonadati</taxon>
        <taxon>Pseudomonadota</taxon>
        <taxon>Betaproteobacteria</taxon>
        <taxon>Burkholderiales</taxon>
        <taxon>Sphaerotilaceae</taxon>
        <taxon>Roseateles</taxon>
    </lineage>
</organism>
<comment type="caution">
    <text evidence="2">The sequence shown here is derived from an EMBL/GenBank/DDBJ whole genome shotgun (WGS) entry which is preliminary data.</text>
</comment>
<dbReference type="InterPro" id="IPR016181">
    <property type="entry name" value="Acyl_CoA_acyltransferase"/>
</dbReference>
<sequence>MSSPLTPLPTERTDVFNSVHELPTAALALLGRAEQCHVEFGADWFALLEQTVYERQAATHTVRLFVLSRGDAVLAVLPTVAQPGPVGREVGALSNFYTAIFAPALAEGLQARDLLPLTRSLRRHGAGAAAYRFAPMDPASREFALLRDALRLAGLSPQGYFGFGNWYEPVRQPWPDYLQARSGQVRSTLRRKGKAFAAEGGRLELVRDGERLEAGLAAFQAVYANSWKQAEPFPDFIPGLIRLCARRGWLRLGVAWLGDKPVAAQLWIVANGRADIYKLAYDEAHKAAAPGTLLTALLMEQAISHDAVTEIDYLIGDDPYKAEWMSQRRERWGLVAFDPLTARGALGLLRHRAGTAWRRLRGRPAPKNPTAPGAAPATV</sequence>
<keyword evidence="2" id="KW-0808">Transferase</keyword>
<evidence type="ECO:0000259" key="1">
    <source>
        <dbReference type="Pfam" id="PF13480"/>
    </source>
</evidence>
<reference evidence="2 3" key="1">
    <citation type="submission" date="2017-08" db="EMBL/GenBank/DDBJ databases">
        <title>Infants hospitalized years apart are colonized by the same room-sourced microbial strains.</title>
        <authorList>
            <person name="Brooks B."/>
            <person name="Olm M.R."/>
            <person name="Firek B.A."/>
            <person name="Baker R."/>
            <person name="Thomas B.C."/>
            <person name="Morowitz M.J."/>
            <person name="Banfield J.F."/>
        </authorList>
    </citation>
    <scope>NUCLEOTIDE SEQUENCE [LARGE SCALE GENOMIC DNA]</scope>
    <source>
        <strain evidence="2">S2_012_000_R2_81</strain>
    </source>
</reference>
<accession>A0A2W5DKM9</accession>
<evidence type="ECO:0000313" key="2">
    <source>
        <dbReference type="EMBL" id="PZP29687.1"/>
    </source>
</evidence>